<sequence length="477" mass="52817">MAYDDEHRTERSPGIRIQGPSGRPFKLTIEIPLMLCVLGWSMTGAAITNIIFFRTCVHSLNHTEEECKDFLSPIRSNSTKLLEESVQKYATFVLTTKIVMESICPAVLSMFLGVWSDTYGRKPLIVWPMLGMTLTSMLVVIYGMVDLNPWLYILTIVPFSVTGGYVVLFTGAYCYVSDIATTESTSFRMTLVDATLSVGNVIGSLLSTYLILHIGNVNLLLLVAFINVIAYTFTNIFLEESLTGALQGGFSKILDWLYVKEMAHECFKTRPNHGKAQIILLIVVRTLSVFLVFGTIGIEYQYVREKLHWALQDFNTYTAVSTALIFVGSFLGVTVIQKLLPVSDLMLATVAFLSAIAEFIIKAFAVTTWQMYFSVIVSIFKGLSGPLIKSFLSKMLPVEDIAKVFAMMCAMEGLSPLIAPVVCSSVYVATLTTFPGAIYLVGCGLTIICVVLLGFVQYYSWNASTTPFRVLEEETSS</sequence>
<feature type="transmembrane region" description="Helical" evidence="5">
    <location>
        <begin position="151"/>
        <end position="176"/>
    </location>
</feature>
<comment type="subcellular location">
    <subcellularLocation>
        <location evidence="1">Membrane</location>
        <topology evidence="1">Multi-pass membrane protein</topology>
    </subcellularLocation>
</comment>
<dbReference type="AlphaFoldDB" id="A0AAV1KSA1"/>
<evidence type="ECO:0000256" key="1">
    <source>
        <dbReference type="ARBA" id="ARBA00004141"/>
    </source>
</evidence>
<feature type="transmembrane region" description="Helical" evidence="5">
    <location>
        <begin position="278"/>
        <end position="302"/>
    </location>
</feature>
<keyword evidence="3 5" id="KW-1133">Transmembrane helix</keyword>
<dbReference type="Pfam" id="PF07690">
    <property type="entry name" value="MFS_1"/>
    <property type="match status" value="1"/>
</dbReference>
<dbReference type="InterPro" id="IPR036259">
    <property type="entry name" value="MFS_trans_sf"/>
</dbReference>
<keyword evidence="2 5" id="KW-0812">Transmembrane</keyword>
<evidence type="ECO:0000256" key="3">
    <source>
        <dbReference type="ARBA" id="ARBA00022989"/>
    </source>
</evidence>
<evidence type="ECO:0000313" key="6">
    <source>
        <dbReference type="EMBL" id="CAK1584641.1"/>
    </source>
</evidence>
<feature type="transmembrane region" description="Helical" evidence="5">
    <location>
        <begin position="124"/>
        <end position="145"/>
    </location>
</feature>
<dbReference type="GO" id="GO:0022857">
    <property type="term" value="F:transmembrane transporter activity"/>
    <property type="evidence" value="ECO:0007669"/>
    <property type="project" value="InterPro"/>
</dbReference>
<dbReference type="SUPFAM" id="SSF103473">
    <property type="entry name" value="MFS general substrate transporter"/>
    <property type="match status" value="1"/>
</dbReference>
<feature type="transmembrane region" description="Helical" evidence="5">
    <location>
        <begin position="345"/>
        <end position="365"/>
    </location>
</feature>
<dbReference type="EMBL" id="CAVLGL010000068">
    <property type="protein sequence ID" value="CAK1584641.1"/>
    <property type="molecule type" value="Genomic_DNA"/>
</dbReference>
<feature type="transmembrane region" description="Helical" evidence="5">
    <location>
        <begin position="404"/>
        <end position="430"/>
    </location>
</feature>
<evidence type="ECO:0000256" key="2">
    <source>
        <dbReference type="ARBA" id="ARBA00022692"/>
    </source>
</evidence>
<name>A0AAV1KSA1_9NEOP</name>
<evidence type="ECO:0000256" key="4">
    <source>
        <dbReference type="ARBA" id="ARBA00023136"/>
    </source>
</evidence>
<feature type="transmembrane region" description="Helical" evidence="5">
    <location>
        <begin position="371"/>
        <end position="392"/>
    </location>
</feature>
<reference evidence="6 7" key="1">
    <citation type="submission" date="2023-11" db="EMBL/GenBank/DDBJ databases">
        <authorList>
            <person name="Hedman E."/>
            <person name="Englund M."/>
            <person name="Stromberg M."/>
            <person name="Nyberg Akerstrom W."/>
            <person name="Nylinder S."/>
            <person name="Jareborg N."/>
            <person name="Kallberg Y."/>
            <person name="Kronander E."/>
        </authorList>
    </citation>
    <scope>NUCLEOTIDE SEQUENCE [LARGE SCALE GENOMIC DNA]</scope>
</reference>
<feature type="transmembrane region" description="Helical" evidence="5">
    <location>
        <begin position="217"/>
        <end position="238"/>
    </location>
</feature>
<dbReference type="Proteomes" id="UP001314205">
    <property type="component" value="Unassembled WGS sequence"/>
</dbReference>
<keyword evidence="4 5" id="KW-0472">Membrane</keyword>
<comment type="caution">
    <text evidence="6">The sequence shown here is derived from an EMBL/GenBank/DDBJ whole genome shotgun (WGS) entry which is preliminary data.</text>
</comment>
<organism evidence="6 7">
    <name type="scientific">Parnassius mnemosyne</name>
    <name type="common">clouded apollo</name>
    <dbReference type="NCBI Taxonomy" id="213953"/>
    <lineage>
        <taxon>Eukaryota</taxon>
        <taxon>Metazoa</taxon>
        <taxon>Ecdysozoa</taxon>
        <taxon>Arthropoda</taxon>
        <taxon>Hexapoda</taxon>
        <taxon>Insecta</taxon>
        <taxon>Pterygota</taxon>
        <taxon>Neoptera</taxon>
        <taxon>Endopterygota</taxon>
        <taxon>Lepidoptera</taxon>
        <taxon>Glossata</taxon>
        <taxon>Ditrysia</taxon>
        <taxon>Papilionoidea</taxon>
        <taxon>Papilionidae</taxon>
        <taxon>Parnassiinae</taxon>
        <taxon>Parnassini</taxon>
        <taxon>Parnassius</taxon>
        <taxon>Driopa</taxon>
    </lineage>
</organism>
<dbReference type="PANTHER" id="PTHR23507:SF39">
    <property type="entry name" value="GH23453P-RELATED"/>
    <property type="match status" value="1"/>
</dbReference>
<evidence type="ECO:0000313" key="7">
    <source>
        <dbReference type="Proteomes" id="UP001314205"/>
    </source>
</evidence>
<gene>
    <name evidence="6" type="ORF">PARMNEM_LOCUS5842</name>
</gene>
<feature type="transmembrane region" description="Helical" evidence="5">
    <location>
        <begin position="89"/>
        <end position="112"/>
    </location>
</feature>
<dbReference type="Gene3D" id="1.20.1250.20">
    <property type="entry name" value="MFS general substrate transporter like domains"/>
    <property type="match status" value="1"/>
</dbReference>
<feature type="transmembrane region" description="Helical" evidence="5">
    <location>
        <begin position="314"/>
        <end position="333"/>
    </location>
</feature>
<keyword evidence="7" id="KW-1185">Reference proteome</keyword>
<evidence type="ECO:0000256" key="5">
    <source>
        <dbReference type="SAM" id="Phobius"/>
    </source>
</evidence>
<protein>
    <recommendedName>
        <fullName evidence="8">Solute carrier family 46 member 3</fullName>
    </recommendedName>
</protein>
<feature type="transmembrane region" description="Helical" evidence="5">
    <location>
        <begin position="31"/>
        <end position="53"/>
    </location>
</feature>
<proteinExistence type="predicted"/>
<dbReference type="PANTHER" id="PTHR23507">
    <property type="entry name" value="ZGC:174356"/>
    <property type="match status" value="1"/>
</dbReference>
<dbReference type="InterPro" id="IPR011701">
    <property type="entry name" value="MFS"/>
</dbReference>
<dbReference type="GO" id="GO:0016020">
    <property type="term" value="C:membrane"/>
    <property type="evidence" value="ECO:0007669"/>
    <property type="project" value="UniProtKB-SubCell"/>
</dbReference>
<evidence type="ECO:0008006" key="8">
    <source>
        <dbReference type="Google" id="ProtNLM"/>
    </source>
</evidence>
<feature type="transmembrane region" description="Helical" evidence="5">
    <location>
        <begin position="436"/>
        <end position="459"/>
    </location>
</feature>
<accession>A0AAV1KSA1</accession>